<keyword evidence="2" id="KW-1185">Reference proteome</keyword>
<dbReference type="OrthoDB" id="1735679at2759"/>
<dbReference type="EMBL" id="KI632002">
    <property type="protein sequence ID" value="EYU25478.1"/>
    <property type="molecule type" value="Genomic_DNA"/>
</dbReference>
<protein>
    <submittedName>
        <fullName evidence="1">Uncharacterized protein</fullName>
    </submittedName>
</protein>
<reference evidence="1 2" key="1">
    <citation type="journal article" date="2013" name="Proc. Natl. Acad. Sci. U.S.A.">
        <title>Fine-scale variation in meiotic recombination in Mimulus inferred from population shotgun sequencing.</title>
        <authorList>
            <person name="Hellsten U."/>
            <person name="Wright K.M."/>
            <person name="Jenkins J."/>
            <person name="Shu S."/>
            <person name="Yuan Y."/>
            <person name="Wessler S.R."/>
            <person name="Schmutz J."/>
            <person name="Willis J.H."/>
            <person name="Rokhsar D.S."/>
        </authorList>
    </citation>
    <scope>NUCLEOTIDE SEQUENCE [LARGE SCALE GENOMIC DNA]</scope>
    <source>
        <strain evidence="2">cv. DUN x IM62</strain>
    </source>
</reference>
<dbReference type="STRING" id="4155.A0A022QE24"/>
<sequence>MEASILFNPSAMIPCFSRTSFLHSRAGLMVRQKVFFSRATHDGSVSLRLVSPTLLAAEKEEAKAVLALFLKKQGLRNAVATKTINKSNAFIDHLVSLLHSVHKSRYLVGRELTTLEIRDVLIPYLETFEEEYGSLLVDVVENFSVKEKIDEKNISFEEKDVEKNQ</sequence>
<accession>A0A022QE24</accession>
<dbReference type="Proteomes" id="UP000030748">
    <property type="component" value="Unassembled WGS sequence"/>
</dbReference>
<evidence type="ECO:0000313" key="1">
    <source>
        <dbReference type="EMBL" id="EYU25478.1"/>
    </source>
</evidence>
<dbReference type="KEGG" id="egt:105971448"/>
<evidence type="ECO:0000313" key="2">
    <source>
        <dbReference type="Proteomes" id="UP000030748"/>
    </source>
</evidence>
<organism evidence="1 2">
    <name type="scientific">Erythranthe guttata</name>
    <name type="common">Yellow monkey flower</name>
    <name type="synonym">Mimulus guttatus</name>
    <dbReference type="NCBI Taxonomy" id="4155"/>
    <lineage>
        <taxon>Eukaryota</taxon>
        <taxon>Viridiplantae</taxon>
        <taxon>Streptophyta</taxon>
        <taxon>Embryophyta</taxon>
        <taxon>Tracheophyta</taxon>
        <taxon>Spermatophyta</taxon>
        <taxon>Magnoliopsida</taxon>
        <taxon>eudicotyledons</taxon>
        <taxon>Gunneridae</taxon>
        <taxon>Pentapetalae</taxon>
        <taxon>asterids</taxon>
        <taxon>lamiids</taxon>
        <taxon>Lamiales</taxon>
        <taxon>Phrymaceae</taxon>
        <taxon>Erythranthe</taxon>
    </lineage>
</organism>
<proteinExistence type="predicted"/>
<dbReference type="AlphaFoldDB" id="A0A022QE24"/>
<gene>
    <name evidence="1" type="ORF">MIMGU_mgv1a015197mg</name>
</gene>
<name>A0A022QE24_ERYGU</name>
<dbReference type="eggNOG" id="KOG1267">
    <property type="taxonomic scope" value="Eukaryota"/>
</dbReference>